<dbReference type="EMBL" id="ML119713">
    <property type="protein sequence ID" value="RPA78312.1"/>
    <property type="molecule type" value="Genomic_DNA"/>
</dbReference>
<keyword evidence="3" id="KW-1185">Reference proteome</keyword>
<accession>A0A3N4HWS3</accession>
<proteinExistence type="predicted"/>
<sequence length="715" mass="81362">MELPFSDDDDDEYSSPKPVPSHLLAPHFKGLLATLQDHFKAQKLDLDISLLDKVWLPGNLRNSECFNFSWIIPTSMARGSSHLITGCFDTPGPLSRLNETDALQIELILRQDELRAVVHQNAVMNDPLLSDSLEIPEGWSQWLSGDELRDLEYEEQMAAEDALLGGWMSDSEEEQEVQGSSIARPRLYTEWRLIGGLSLEDVMGPWKREGSLGSIHGYRYDPERNKYFRVRTTAMEGMPPAISLSRDHIPVCRGMPSLKRPLPETADTVQQNPKRQAAEVIQSRAIPPIELAPQKVNAPLRSVHHVDCYDMVRSVTKYLDNNMVSKTTTIKKLRQLTYNLFNFNEKEYPFKDMQLWTLKDLGDSFFIGDLRFVDFRDLEGYNGVRSSDEVNELIWLDKECVDHDQLVSQVLDISKGSTCWDFIVRFPEYSISSEFLSNLQYHAPSSLGVQHGRSDDFKEVMLDAMALPLERQLNYFRGFDKHNIPIFTFIHPVGSPAMTAREFISLCEGVTSRPYLKAAYPENANPQTGRHDPEGSNLDDFRCFRINLAEGLSKIDPQVDKLQNDPSGKLFNADEMLASRMLQQLIRIHGKQPQVQDIAADQKYMEPYMSSMYRVFHQLNRTKNPIASEDDEVDSDWGGNFIIVEGLEELGKHTDSTELGSKYILKLMRALGGIAARRQLAIVCVVGQDTPAVRYALEEYQRSCALRMVHLCLTN</sequence>
<name>A0A3N4HWS3_ASCIM</name>
<dbReference type="AlphaFoldDB" id="A0A3N4HWS3"/>
<feature type="region of interest" description="Disordered" evidence="1">
    <location>
        <begin position="1"/>
        <end position="21"/>
    </location>
</feature>
<reference evidence="2 3" key="1">
    <citation type="journal article" date="2018" name="Nat. Ecol. Evol.">
        <title>Pezizomycetes genomes reveal the molecular basis of ectomycorrhizal truffle lifestyle.</title>
        <authorList>
            <person name="Murat C."/>
            <person name="Payen T."/>
            <person name="Noel B."/>
            <person name="Kuo A."/>
            <person name="Morin E."/>
            <person name="Chen J."/>
            <person name="Kohler A."/>
            <person name="Krizsan K."/>
            <person name="Balestrini R."/>
            <person name="Da Silva C."/>
            <person name="Montanini B."/>
            <person name="Hainaut M."/>
            <person name="Levati E."/>
            <person name="Barry K.W."/>
            <person name="Belfiori B."/>
            <person name="Cichocki N."/>
            <person name="Clum A."/>
            <person name="Dockter R.B."/>
            <person name="Fauchery L."/>
            <person name="Guy J."/>
            <person name="Iotti M."/>
            <person name="Le Tacon F."/>
            <person name="Lindquist E.A."/>
            <person name="Lipzen A."/>
            <person name="Malagnac F."/>
            <person name="Mello A."/>
            <person name="Molinier V."/>
            <person name="Miyauchi S."/>
            <person name="Poulain J."/>
            <person name="Riccioni C."/>
            <person name="Rubini A."/>
            <person name="Sitrit Y."/>
            <person name="Splivallo R."/>
            <person name="Traeger S."/>
            <person name="Wang M."/>
            <person name="Zifcakova L."/>
            <person name="Wipf D."/>
            <person name="Zambonelli A."/>
            <person name="Paolocci F."/>
            <person name="Nowrousian M."/>
            <person name="Ottonello S."/>
            <person name="Baldrian P."/>
            <person name="Spatafora J.W."/>
            <person name="Henrissat B."/>
            <person name="Nagy L.G."/>
            <person name="Aury J.M."/>
            <person name="Wincker P."/>
            <person name="Grigoriev I.V."/>
            <person name="Bonfante P."/>
            <person name="Martin F.M."/>
        </authorList>
    </citation>
    <scope>NUCLEOTIDE SEQUENCE [LARGE SCALE GENOMIC DNA]</scope>
    <source>
        <strain evidence="2 3">RN42</strain>
    </source>
</reference>
<evidence type="ECO:0000313" key="2">
    <source>
        <dbReference type="EMBL" id="RPA78312.1"/>
    </source>
</evidence>
<gene>
    <name evidence="2" type="ORF">BJ508DRAFT_157241</name>
</gene>
<evidence type="ECO:0000256" key="1">
    <source>
        <dbReference type="SAM" id="MobiDB-lite"/>
    </source>
</evidence>
<dbReference type="Proteomes" id="UP000275078">
    <property type="component" value="Unassembled WGS sequence"/>
</dbReference>
<protein>
    <submittedName>
        <fullName evidence="2">Uncharacterized protein</fullName>
    </submittedName>
</protein>
<feature type="compositionally biased region" description="Acidic residues" evidence="1">
    <location>
        <begin position="1"/>
        <end position="13"/>
    </location>
</feature>
<organism evidence="2 3">
    <name type="scientific">Ascobolus immersus RN42</name>
    <dbReference type="NCBI Taxonomy" id="1160509"/>
    <lineage>
        <taxon>Eukaryota</taxon>
        <taxon>Fungi</taxon>
        <taxon>Dikarya</taxon>
        <taxon>Ascomycota</taxon>
        <taxon>Pezizomycotina</taxon>
        <taxon>Pezizomycetes</taxon>
        <taxon>Pezizales</taxon>
        <taxon>Ascobolaceae</taxon>
        <taxon>Ascobolus</taxon>
    </lineage>
</organism>
<evidence type="ECO:0000313" key="3">
    <source>
        <dbReference type="Proteomes" id="UP000275078"/>
    </source>
</evidence>